<dbReference type="RefSeq" id="WP_203947509.1">
    <property type="nucleotide sequence ID" value="NZ_BOOR01000051.1"/>
</dbReference>
<gene>
    <name evidence="1" type="ORF">Pth03_57720</name>
</gene>
<dbReference type="EMBL" id="BOOR01000051">
    <property type="protein sequence ID" value="GII57383.1"/>
    <property type="molecule type" value="Genomic_DNA"/>
</dbReference>
<dbReference type="Proteomes" id="UP000605992">
    <property type="component" value="Unassembled WGS sequence"/>
</dbReference>
<proteinExistence type="predicted"/>
<evidence type="ECO:0000313" key="1">
    <source>
        <dbReference type="EMBL" id="GII57383.1"/>
    </source>
</evidence>
<reference evidence="1" key="1">
    <citation type="submission" date="2021-01" db="EMBL/GenBank/DDBJ databases">
        <title>Whole genome shotgun sequence of Planotetraspora thailandica NBRC 104271.</title>
        <authorList>
            <person name="Komaki H."/>
            <person name="Tamura T."/>
        </authorList>
    </citation>
    <scope>NUCLEOTIDE SEQUENCE</scope>
    <source>
        <strain evidence="1">NBRC 104271</strain>
    </source>
</reference>
<name>A0A8J3V634_9ACTN</name>
<dbReference type="AlphaFoldDB" id="A0A8J3V634"/>
<protein>
    <submittedName>
        <fullName evidence="1">Uncharacterized protein</fullName>
    </submittedName>
</protein>
<comment type="caution">
    <text evidence="1">The sequence shown here is derived from an EMBL/GenBank/DDBJ whole genome shotgun (WGS) entry which is preliminary data.</text>
</comment>
<evidence type="ECO:0000313" key="2">
    <source>
        <dbReference type="Proteomes" id="UP000605992"/>
    </source>
</evidence>
<organism evidence="1 2">
    <name type="scientific">Planotetraspora thailandica</name>
    <dbReference type="NCBI Taxonomy" id="487172"/>
    <lineage>
        <taxon>Bacteria</taxon>
        <taxon>Bacillati</taxon>
        <taxon>Actinomycetota</taxon>
        <taxon>Actinomycetes</taxon>
        <taxon>Streptosporangiales</taxon>
        <taxon>Streptosporangiaceae</taxon>
        <taxon>Planotetraspora</taxon>
    </lineage>
</organism>
<accession>A0A8J3V634</accession>
<sequence>MTSPLERDNLDLATSAQELADSAPAGSLRQAAAKSLAITLATTRDMTQARSALDGVAPDDVRQAALDLFDQLAGHA</sequence>
<keyword evidence="2" id="KW-1185">Reference proteome</keyword>